<organism evidence="3 4">
    <name type="scientific">Hephaestia caeni</name>
    <dbReference type="NCBI Taxonomy" id="645617"/>
    <lineage>
        <taxon>Bacteria</taxon>
        <taxon>Pseudomonadati</taxon>
        <taxon>Pseudomonadota</taxon>
        <taxon>Alphaproteobacteria</taxon>
        <taxon>Sphingomonadales</taxon>
        <taxon>Sphingomonadaceae</taxon>
        <taxon>Hephaestia</taxon>
    </lineage>
</organism>
<keyword evidence="2" id="KW-0732">Signal</keyword>
<accession>A0A397PEK6</accession>
<reference evidence="3 4" key="1">
    <citation type="submission" date="2018-08" db="EMBL/GenBank/DDBJ databases">
        <title>Genomic Encyclopedia of Type Strains, Phase IV (KMG-IV): sequencing the most valuable type-strain genomes for metagenomic binning, comparative biology and taxonomic classification.</title>
        <authorList>
            <person name="Goeker M."/>
        </authorList>
    </citation>
    <scope>NUCLEOTIDE SEQUENCE [LARGE SCALE GENOMIC DNA]</scope>
    <source>
        <strain evidence="3 4">DSM 25527</strain>
    </source>
</reference>
<dbReference type="Proteomes" id="UP000266568">
    <property type="component" value="Unassembled WGS sequence"/>
</dbReference>
<dbReference type="RefSeq" id="WP_119034899.1">
    <property type="nucleotide sequence ID" value="NZ_QXDC01000002.1"/>
</dbReference>
<sequence>MKLLFLAAAAAIAIPAAAQTTPDPATQDQATMPTDDSAVDQTTPAPATATAAAPSADAQDPAGGYEPSAPPMNGTPEPGANVVFQPSASPDQAFPPPPPLAEYPICKKNQTDNCRQRGG</sequence>
<keyword evidence="4" id="KW-1185">Reference proteome</keyword>
<protein>
    <recommendedName>
        <fullName evidence="5">Fe-S oxidoreductase</fullName>
    </recommendedName>
</protein>
<feature type="compositionally biased region" description="Low complexity" evidence="1">
    <location>
        <begin position="15"/>
        <end position="31"/>
    </location>
</feature>
<evidence type="ECO:0000313" key="4">
    <source>
        <dbReference type="Proteomes" id="UP000266568"/>
    </source>
</evidence>
<evidence type="ECO:0000313" key="3">
    <source>
        <dbReference type="EMBL" id="RIA46853.1"/>
    </source>
</evidence>
<feature type="chain" id="PRO_5017310404" description="Fe-S oxidoreductase" evidence="2">
    <location>
        <begin position="19"/>
        <end position="119"/>
    </location>
</feature>
<name>A0A397PEK6_9SPHN</name>
<feature type="compositionally biased region" description="Low complexity" evidence="1">
    <location>
        <begin position="40"/>
        <end position="62"/>
    </location>
</feature>
<evidence type="ECO:0008006" key="5">
    <source>
        <dbReference type="Google" id="ProtNLM"/>
    </source>
</evidence>
<dbReference type="AlphaFoldDB" id="A0A397PEK6"/>
<gene>
    <name evidence="3" type="ORF">DFR49_1413</name>
</gene>
<evidence type="ECO:0000256" key="1">
    <source>
        <dbReference type="SAM" id="MobiDB-lite"/>
    </source>
</evidence>
<dbReference type="EMBL" id="QXDC01000002">
    <property type="protein sequence ID" value="RIA46853.1"/>
    <property type="molecule type" value="Genomic_DNA"/>
</dbReference>
<comment type="caution">
    <text evidence="3">The sequence shown here is derived from an EMBL/GenBank/DDBJ whole genome shotgun (WGS) entry which is preliminary data.</text>
</comment>
<proteinExistence type="predicted"/>
<evidence type="ECO:0000256" key="2">
    <source>
        <dbReference type="SAM" id="SignalP"/>
    </source>
</evidence>
<feature type="signal peptide" evidence="2">
    <location>
        <begin position="1"/>
        <end position="18"/>
    </location>
</feature>
<feature type="region of interest" description="Disordered" evidence="1">
    <location>
        <begin position="15"/>
        <end position="119"/>
    </location>
</feature>